<proteinExistence type="predicted"/>
<reference evidence="1" key="1">
    <citation type="submission" date="2022-03" db="EMBL/GenBank/DDBJ databases">
        <authorList>
            <person name="Martin H S."/>
        </authorList>
    </citation>
    <scope>NUCLEOTIDE SEQUENCE</scope>
</reference>
<evidence type="ECO:0000313" key="2">
    <source>
        <dbReference type="Proteomes" id="UP000837857"/>
    </source>
</evidence>
<keyword evidence="2" id="KW-1185">Reference proteome</keyword>
<accession>A0ABN8HT62</accession>
<feature type="non-terminal residue" evidence="1">
    <location>
        <position position="95"/>
    </location>
</feature>
<dbReference type="EMBL" id="OW152824">
    <property type="protein sequence ID" value="CAH2040822.1"/>
    <property type="molecule type" value="Genomic_DNA"/>
</dbReference>
<evidence type="ECO:0000313" key="1">
    <source>
        <dbReference type="EMBL" id="CAH2040822.1"/>
    </source>
</evidence>
<protein>
    <submittedName>
        <fullName evidence="1">Uncharacterized protein</fullName>
    </submittedName>
</protein>
<organism evidence="1 2">
    <name type="scientific">Iphiclides podalirius</name>
    <name type="common">scarce swallowtail</name>
    <dbReference type="NCBI Taxonomy" id="110791"/>
    <lineage>
        <taxon>Eukaryota</taxon>
        <taxon>Metazoa</taxon>
        <taxon>Ecdysozoa</taxon>
        <taxon>Arthropoda</taxon>
        <taxon>Hexapoda</taxon>
        <taxon>Insecta</taxon>
        <taxon>Pterygota</taxon>
        <taxon>Neoptera</taxon>
        <taxon>Endopterygota</taxon>
        <taxon>Lepidoptera</taxon>
        <taxon>Glossata</taxon>
        <taxon>Ditrysia</taxon>
        <taxon>Papilionoidea</taxon>
        <taxon>Papilionidae</taxon>
        <taxon>Papilioninae</taxon>
        <taxon>Iphiclides</taxon>
    </lineage>
</organism>
<sequence>MNATLRSTDWAFGDRKFILAGRPSDEAVEESWPKAAVLKTRSGPKTYCLLAVTLLAPMVSGQRSHGSPLLVPKVLYLGFSPARSRICAKAAKAFL</sequence>
<gene>
    <name evidence="1" type="ORF">IPOD504_LOCUS2828</name>
</gene>
<name>A0ABN8HT62_9NEOP</name>
<dbReference type="Proteomes" id="UP000837857">
    <property type="component" value="Chromosome 12"/>
</dbReference>